<dbReference type="Gene3D" id="1.25.40.10">
    <property type="entry name" value="Tetratricopeptide repeat domain"/>
    <property type="match status" value="1"/>
</dbReference>
<feature type="domain" description="U-box" evidence="7">
    <location>
        <begin position="100"/>
        <end position="141"/>
    </location>
</feature>
<keyword evidence="4" id="KW-0677">Repeat</keyword>
<dbReference type="EC" id="2.3.2.27" evidence="2"/>
<dbReference type="SUPFAM" id="SSF57850">
    <property type="entry name" value="RING/U-box"/>
    <property type="match status" value="1"/>
</dbReference>
<keyword evidence="8" id="KW-1185">Reference proteome</keyword>
<dbReference type="InterPro" id="IPR003613">
    <property type="entry name" value="Ubox_domain"/>
</dbReference>
<dbReference type="PANTHER" id="PTHR46803">
    <property type="entry name" value="E3 UBIQUITIN-PROTEIN LIGASE CHIP"/>
    <property type="match status" value="1"/>
</dbReference>
<feature type="repeat" description="TPR" evidence="6">
    <location>
        <begin position="5"/>
        <end position="38"/>
    </location>
</feature>
<evidence type="ECO:0000256" key="5">
    <source>
        <dbReference type="ARBA" id="ARBA00022786"/>
    </source>
</evidence>
<dbReference type="Proteomes" id="UP000695022">
    <property type="component" value="Unplaced"/>
</dbReference>
<dbReference type="InterPro" id="IPR011990">
    <property type="entry name" value="TPR-like_helical_dom_sf"/>
</dbReference>
<evidence type="ECO:0000256" key="4">
    <source>
        <dbReference type="ARBA" id="ARBA00022737"/>
    </source>
</evidence>
<keyword evidence="5" id="KW-0833">Ubl conjugation pathway</keyword>
<evidence type="ECO:0000256" key="6">
    <source>
        <dbReference type="PROSITE-ProRule" id="PRU00339"/>
    </source>
</evidence>
<proteinExistence type="predicted"/>
<evidence type="ECO:0000313" key="8">
    <source>
        <dbReference type="Proteomes" id="UP000695022"/>
    </source>
</evidence>
<keyword evidence="3" id="KW-0808">Transferase</keyword>
<protein>
    <recommendedName>
        <fullName evidence="2">RING-type E3 ubiquitin transferase</fullName>
        <ecNumber evidence="2">2.3.2.27</ecNumber>
    </recommendedName>
</protein>
<evidence type="ECO:0000313" key="9">
    <source>
        <dbReference type="RefSeq" id="XP_014663508.1"/>
    </source>
</evidence>
<reference evidence="9" key="1">
    <citation type="submission" date="2025-08" db="UniProtKB">
        <authorList>
            <consortium name="RefSeq"/>
        </authorList>
    </citation>
    <scope>IDENTIFICATION</scope>
</reference>
<dbReference type="RefSeq" id="XP_014663508.1">
    <property type="nucleotide sequence ID" value="XM_014808022.1"/>
</dbReference>
<dbReference type="SMART" id="SM00028">
    <property type="entry name" value="TPR"/>
    <property type="match status" value="2"/>
</dbReference>
<organism evidence="8 9">
    <name type="scientific">Priapulus caudatus</name>
    <name type="common">Priapulid worm</name>
    <dbReference type="NCBI Taxonomy" id="37621"/>
    <lineage>
        <taxon>Eukaryota</taxon>
        <taxon>Metazoa</taxon>
        <taxon>Ecdysozoa</taxon>
        <taxon>Scalidophora</taxon>
        <taxon>Priapulida</taxon>
        <taxon>Priapulimorpha</taxon>
        <taxon>Priapulimorphida</taxon>
        <taxon>Priapulidae</taxon>
        <taxon>Priapulus</taxon>
    </lineage>
</organism>
<dbReference type="InterPro" id="IPR019734">
    <property type="entry name" value="TPR_rpt"/>
</dbReference>
<gene>
    <name evidence="9" type="primary">LOC106806160</name>
</gene>
<keyword evidence="6" id="KW-0802">TPR repeat</keyword>
<dbReference type="SUPFAM" id="SSF48452">
    <property type="entry name" value="TPR-like"/>
    <property type="match status" value="1"/>
</dbReference>
<dbReference type="Pfam" id="PF13432">
    <property type="entry name" value="TPR_16"/>
    <property type="match status" value="1"/>
</dbReference>
<comment type="catalytic activity">
    <reaction evidence="1">
        <text>S-ubiquitinyl-[E2 ubiquitin-conjugating enzyme]-L-cysteine + [acceptor protein]-L-lysine = [E2 ubiquitin-conjugating enzyme]-L-cysteine + N(6)-ubiquitinyl-[acceptor protein]-L-lysine.</text>
        <dbReference type="EC" id="2.3.2.27"/>
    </reaction>
</comment>
<evidence type="ECO:0000259" key="7">
    <source>
        <dbReference type="Pfam" id="PF04564"/>
    </source>
</evidence>
<dbReference type="GeneID" id="106806160"/>
<dbReference type="InterPro" id="IPR013083">
    <property type="entry name" value="Znf_RING/FYVE/PHD"/>
</dbReference>
<accession>A0ABM1DU87</accession>
<sequence length="145" mass="16756">MKMNASDLKEQGNRFFQTRKYDDAVSCYTKAILRNPCIPTYFTNRALCFLKLKKWEAACQDCRRALEMDKVLVKGHFFLGEALLELGYYDDAISSLQIGKHGHMRVGHFDPVTRADLTQQQLIPNLAMKEVLDIFIAENGWVEDY</sequence>
<evidence type="ECO:0000256" key="2">
    <source>
        <dbReference type="ARBA" id="ARBA00012483"/>
    </source>
</evidence>
<dbReference type="Pfam" id="PF04564">
    <property type="entry name" value="U-box"/>
    <property type="match status" value="1"/>
</dbReference>
<dbReference type="PANTHER" id="PTHR46803:SF2">
    <property type="entry name" value="E3 UBIQUITIN-PROTEIN LIGASE CHIP"/>
    <property type="match status" value="1"/>
</dbReference>
<evidence type="ECO:0000256" key="1">
    <source>
        <dbReference type="ARBA" id="ARBA00000900"/>
    </source>
</evidence>
<evidence type="ECO:0000256" key="3">
    <source>
        <dbReference type="ARBA" id="ARBA00022679"/>
    </source>
</evidence>
<dbReference type="PROSITE" id="PS50005">
    <property type="entry name" value="TPR"/>
    <property type="match status" value="1"/>
</dbReference>
<dbReference type="Gene3D" id="3.30.40.10">
    <property type="entry name" value="Zinc/RING finger domain, C3HC4 (zinc finger)"/>
    <property type="match status" value="1"/>
</dbReference>
<name>A0ABM1DU87_PRICU</name>